<dbReference type="InterPro" id="IPR010985">
    <property type="entry name" value="Ribbon_hlx_hlx"/>
</dbReference>
<dbReference type="SUPFAM" id="SSF55021">
    <property type="entry name" value="ACT-like"/>
    <property type="match status" value="1"/>
</dbReference>
<gene>
    <name evidence="7" type="ORF">SKA53_06777</name>
</gene>
<dbReference type="InterPro" id="IPR045865">
    <property type="entry name" value="ACT-like_dom_sf"/>
</dbReference>
<dbReference type="PANTHER" id="PTHR34719">
    <property type="entry name" value="NICKEL-RESPONSIVE REGULATOR"/>
    <property type="match status" value="1"/>
</dbReference>
<feature type="domain" description="Ribbon-helix-helix protein CopG" evidence="5">
    <location>
        <begin position="2"/>
        <end position="41"/>
    </location>
</feature>
<dbReference type="AlphaFoldDB" id="A3V7Y8"/>
<dbReference type="InterPro" id="IPR027271">
    <property type="entry name" value="Acetolactate_synth/TF_NikR_C"/>
</dbReference>
<dbReference type="InterPro" id="IPR014864">
    <property type="entry name" value="TF_NikR_Ni-bd_C"/>
</dbReference>
<dbReference type="eggNOG" id="COG0864">
    <property type="taxonomic scope" value="Bacteria"/>
</dbReference>
<dbReference type="Gene3D" id="1.10.1220.10">
    <property type="entry name" value="Met repressor-like"/>
    <property type="match status" value="1"/>
</dbReference>
<dbReference type="OrthoDB" id="9806294at2"/>
<dbReference type="GO" id="GO:0006355">
    <property type="term" value="P:regulation of DNA-templated transcription"/>
    <property type="evidence" value="ECO:0007669"/>
    <property type="project" value="InterPro"/>
</dbReference>
<keyword evidence="4" id="KW-0804">Transcription</keyword>
<evidence type="ECO:0000313" key="7">
    <source>
        <dbReference type="EMBL" id="EAQ05788.1"/>
    </source>
</evidence>
<feature type="domain" description="Transcription factor NikR nickel binding C-terminal" evidence="6">
    <location>
        <begin position="52"/>
        <end position="126"/>
    </location>
</feature>
<dbReference type="PANTHER" id="PTHR34719:SF2">
    <property type="entry name" value="NICKEL-RESPONSIVE REGULATOR"/>
    <property type="match status" value="1"/>
</dbReference>
<protein>
    <submittedName>
        <fullName evidence="7">Transcriptional regulator, CopG family</fullName>
    </submittedName>
</protein>
<proteinExistence type="inferred from homology"/>
<sequence>MKRITMTLDDDLLAAVDAHMDASGATNRSEAIRDLVARALAPQAPSDAACFGIASYTVEPDIRDLARKVPQVRQDHHDQFAAALSVPVDHATSLEVAVLKGSVAEVETIANALFLERGVRHGRLALVPVVVEDHSHAHGNGAPHRHARVVNRFA</sequence>
<evidence type="ECO:0000256" key="3">
    <source>
        <dbReference type="ARBA" id="ARBA00023125"/>
    </source>
</evidence>
<keyword evidence="3" id="KW-0238">DNA-binding</keyword>
<name>A3V7Y8_9RHOB</name>
<keyword evidence="2" id="KW-0805">Transcription regulation</keyword>
<dbReference type="EMBL" id="AAMS01000007">
    <property type="protein sequence ID" value="EAQ05788.1"/>
    <property type="molecule type" value="Genomic_DNA"/>
</dbReference>
<reference evidence="7 8" key="1">
    <citation type="submission" date="2006-01" db="EMBL/GenBank/DDBJ databases">
        <authorList>
            <person name="Hagstrom A."/>
            <person name="Ferriera S."/>
            <person name="Johnson J."/>
            <person name="Kravitz S."/>
            <person name="Halpern A."/>
            <person name="Remington K."/>
            <person name="Beeson K."/>
            <person name="Tran B."/>
            <person name="Rogers Y.-H."/>
            <person name="Friedman R."/>
            <person name="Venter J.C."/>
        </authorList>
    </citation>
    <scope>NUCLEOTIDE SEQUENCE [LARGE SCALE GENOMIC DNA]</scope>
    <source>
        <strain evidence="7 8">SKA53</strain>
    </source>
</reference>
<evidence type="ECO:0000259" key="5">
    <source>
        <dbReference type="Pfam" id="PF01402"/>
    </source>
</evidence>
<evidence type="ECO:0000256" key="1">
    <source>
        <dbReference type="ARBA" id="ARBA00008478"/>
    </source>
</evidence>
<dbReference type="Proteomes" id="UP000004507">
    <property type="component" value="Unassembled WGS sequence"/>
</dbReference>
<keyword evidence="8" id="KW-1185">Reference proteome</keyword>
<dbReference type="STRING" id="314232.SKA53_06777"/>
<dbReference type="NCBIfam" id="NF002815">
    <property type="entry name" value="PRK02967.1"/>
    <property type="match status" value="1"/>
</dbReference>
<dbReference type="InterPro" id="IPR013321">
    <property type="entry name" value="Arc_rbn_hlx_hlx"/>
</dbReference>
<accession>A3V7Y8</accession>
<dbReference type="SUPFAM" id="SSF47598">
    <property type="entry name" value="Ribbon-helix-helix"/>
    <property type="match status" value="1"/>
</dbReference>
<evidence type="ECO:0000313" key="8">
    <source>
        <dbReference type="Proteomes" id="UP000004507"/>
    </source>
</evidence>
<comment type="similarity">
    <text evidence="1">Belongs to the transcriptional regulatory CopG/NikR family.</text>
</comment>
<dbReference type="HOGENOM" id="CLU_113319_1_4_5"/>
<dbReference type="CDD" id="cd22231">
    <property type="entry name" value="RHH_NikR_HicB-like"/>
    <property type="match status" value="1"/>
</dbReference>
<dbReference type="Gene3D" id="3.30.70.1150">
    <property type="entry name" value="ACT-like. Chain A, domain 2"/>
    <property type="match status" value="1"/>
</dbReference>
<evidence type="ECO:0000259" key="6">
    <source>
        <dbReference type="Pfam" id="PF08753"/>
    </source>
</evidence>
<dbReference type="Pfam" id="PF08753">
    <property type="entry name" value="NikR_C"/>
    <property type="match status" value="1"/>
</dbReference>
<organism evidence="7 8">
    <name type="scientific">Yoonia vestfoldensis SKA53</name>
    <dbReference type="NCBI Taxonomy" id="314232"/>
    <lineage>
        <taxon>Bacteria</taxon>
        <taxon>Pseudomonadati</taxon>
        <taxon>Pseudomonadota</taxon>
        <taxon>Alphaproteobacteria</taxon>
        <taxon>Rhodobacterales</taxon>
        <taxon>Paracoccaceae</taxon>
        <taxon>Yoonia</taxon>
    </lineage>
</organism>
<comment type="caution">
    <text evidence="7">The sequence shown here is derived from an EMBL/GenBank/DDBJ whole genome shotgun (WGS) entry which is preliminary data.</text>
</comment>
<dbReference type="RefSeq" id="WP_007205308.1">
    <property type="nucleotide sequence ID" value="NZ_CH672414.1"/>
</dbReference>
<evidence type="ECO:0000256" key="2">
    <source>
        <dbReference type="ARBA" id="ARBA00023015"/>
    </source>
</evidence>
<dbReference type="InterPro" id="IPR050192">
    <property type="entry name" value="CopG/NikR_regulator"/>
</dbReference>
<dbReference type="Pfam" id="PF01402">
    <property type="entry name" value="RHH_1"/>
    <property type="match status" value="1"/>
</dbReference>
<dbReference type="GO" id="GO:0003677">
    <property type="term" value="F:DNA binding"/>
    <property type="evidence" value="ECO:0007669"/>
    <property type="project" value="UniProtKB-KW"/>
</dbReference>
<dbReference type="InterPro" id="IPR002145">
    <property type="entry name" value="CopG"/>
</dbReference>
<evidence type="ECO:0000256" key="4">
    <source>
        <dbReference type="ARBA" id="ARBA00023163"/>
    </source>
</evidence>